<reference evidence="2" key="1">
    <citation type="submission" date="2021-06" db="EMBL/GenBank/DDBJ databases">
        <authorList>
            <person name="Kallberg Y."/>
            <person name="Tangrot J."/>
            <person name="Rosling A."/>
        </authorList>
    </citation>
    <scope>NUCLEOTIDE SEQUENCE</scope>
    <source>
        <strain evidence="2">FL130A</strain>
    </source>
</reference>
<evidence type="ECO:0000256" key="1">
    <source>
        <dbReference type="SAM" id="Phobius"/>
    </source>
</evidence>
<dbReference type="Proteomes" id="UP000789508">
    <property type="component" value="Unassembled WGS sequence"/>
</dbReference>
<name>A0A9N8WQ40_9GLOM</name>
<comment type="caution">
    <text evidence="2">The sequence shown here is derived from an EMBL/GenBank/DDBJ whole genome shotgun (WGS) entry which is preliminary data.</text>
</comment>
<feature type="transmembrane region" description="Helical" evidence="1">
    <location>
        <begin position="54"/>
        <end position="82"/>
    </location>
</feature>
<organism evidence="2 3">
    <name type="scientific">Ambispora leptoticha</name>
    <dbReference type="NCBI Taxonomy" id="144679"/>
    <lineage>
        <taxon>Eukaryota</taxon>
        <taxon>Fungi</taxon>
        <taxon>Fungi incertae sedis</taxon>
        <taxon>Mucoromycota</taxon>
        <taxon>Glomeromycotina</taxon>
        <taxon>Glomeromycetes</taxon>
        <taxon>Archaeosporales</taxon>
        <taxon>Ambisporaceae</taxon>
        <taxon>Ambispora</taxon>
    </lineage>
</organism>
<protein>
    <submittedName>
        <fullName evidence="2">6794_t:CDS:1</fullName>
    </submittedName>
</protein>
<sequence length="147" mass="16150">MPRNDNSWVWCGVCLIVIAGILTPSIYGIVVTSNSISNYPVGGSEKWETCNGGYYLRVFIIGALVSFCSWDLAPIFPIVWAIMGHNWLSRASDCEINDPALYEAAHKSWILICVGCLMGLAIWIGVCVTFCGIWSCTKCCSRDKLSA</sequence>
<gene>
    <name evidence="2" type="ORF">ALEPTO_LOCUS3148</name>
</gene>
<keyword evidence="1" id="KW-0472">Membrane</keyword>
<evidence type="ECO:0000313" key="3">
    <source>
        <dbReference type="Proteomes" id="UP000789508"/>
    </source>
</evidence>
<dbReference type="EMBL" id="CAJVPS010000551">
    <property type="protein sequence ID" value="CAG8494267.1"/>
    <property type="molecule type" value="Genomic_DNA"/>
</dbReference>
<proteinExistence type="predicted"/>
<dbReference type="OrthoDB" id="10362599at2759"/>
<dbReference type="AlphaFoldDB" id="A0A9N8WQ40"/>
<feature type="transmembrane region" description="Helical" evidence="1">
    <location>
        <begin position="109"/>
        <end position="135"/>
    </location>
</feature>
<keyword evidence="1" id="KW-1133">Transmembrane helix</keyword>
<evidence type="ECO:0000313" key="2">
    <source>
        <dbReference type="EMBL" id="CAG8494267.1"/>
    </source>
</evidence>
<keyword evidence="1" id="KW-0812">Transmembrane</keyword>
<accession>A0A9N8WQ40</accession>
<keyword evidence="3" id="KW-1185">Reference proteome</keyword>
<feature type="transmembrane region" description="Helical" evidence="1">
    <location>
        <begin position="7"/>
        <end position="30"/>
    </location>
</feature>